<reference evidence="5 6" key="1">
    <citation type="submission" date="2018-10" db="EMBL/GenBank/DDBJ databases">
        <authorList>
            <consortium name="Pathogen Informatics"/>
        </authorList>
    </citation>
    <scope>NUCLEOTIDE SEQUENCE [LARGE SCALE GENOMIC DNA]</scope>
</reference>
<dbReference type="EMBL" id="UXSR01000652">
    <property type="protein sequence ID" value="VDD77156.1"/>
    <property type="molecule type" value="Genomic_DNA"/>
</dbReference>
<feature type="domain" description="Choline/carnitine acyltransferase" evidence="4">
    <location>
        <begin position="42"/>
        <end position="390"/>
    </location>
</feature>
<evidence type="ECO:0000313" key="6">
    <source>
        <dbReference type="Proteomes" id="UP000267029"/>
    </source>
</evidence>
<comment type="pathway">
    <text evidence="1">Lipid metabolism; fatty acid beta-oxidation.</text>
</comment>
<evidence type="ECO:0000256" key="1">
    <source>
        <dbReference type="ARBA" id="ARBA00005005"/>
    </source>
</evidence>
<dbReference type="SUPFAM" id="SSF52777">
    <property type="entry name" value="CoA-dependent acyltransferases"/>
    <property type="match status" value="1"/>
</dbReference>
<dbReference type="PANTHER" id="PTHR22589">
    <property type="entry name" value="CARNITINE O-ACYLTRANSFERASE"/>
    <property type="match status" value="1"/>
</dbReference>
<dbReference type="PANTHER" id="PTHR22589:SF16">
    <property type="entry name" value="CARNITINE O-PALMITOYLTRANSFERASE 2, MITOCHONDRIAL"/>
    <property type="match status" value="1"/>
</dbReference>
<evidence type="ECO:0000256" key="2">
    <source>
        <dbReference type="ARBA" id="ARBA00023315"/>
    </source>
</evidence>
<dbReference type="Pfam" id="PF00755">
    <property type="entry name" value="Carn_acyltransf"/>
    <property type="match status" value="1"/>
</dbReference>
<dbReference type="Gene3D" id="1.20.1280.180">
    <property type="match status" value="1"/>
</dbReference>
<dbReference type="Gene3D" id="3.30.559.70">
    <property type="entry name" value="Choline/Carnitine o-acyltransferase, domain 2"/>
    <property type="match status" value="1"/>
</dbReference>
<evidence type="ECO:0000313" key="5">
    <source>
        <dbReference type="EMBL" id="VDD77156.1"/>
    </source>
</evidence>
<dbReference type="InterPro" id="IPR039551">
    <property type="entry name" value="Cho/carn_acyl_trans"/>
</dbReference>
<dbReference type="AlphaFoldDB" id="A0A0R3U8F5"/>
<dbReference type="InterPro" id="IPR000542">
    <property type="entry name" value="Carn_acyl_trans"/>
</dbReference>
<dbReference type="GO" id="GO:0004095">
    <property type="term" value="F:carnitine O-palmitoyltransferase activity"/>
    <property type="evidence" value="ECO:0007669"/>
    <property type="project" value="TreeGrafter"/>
</dbReference>
<dbReference type="InterPro" id="IPR042572">
    <property type="entry name" value="Carn_acyl_trans_N"/>
</dbReference>
<gene>
    <name evidence="5" type="ORF">MCOS_LOCUS3159</name>
</gene>
<dbReference type="GO" id="GO:0006635">
    <property type="term" value="P:fatty acid beta-oxidation"/>
    <property type="evidence" value="ECO:0007669"/>
    <property type="project" value="UniProtKB-UniPathway"/>
</dbReference>
<dbReference type="Gene3D" id="1.10.275.20">
    <property type="entry name" value="Choline/Carnitine o-acyltransferase"/>
    <property type="match status" value="1"/>
</dbReference>
<dbReference type="Proteomes" id="UP000267029">
    <property type="component" value="Unassembled WGS sequence"/>
</dbReference>
<keyword evidence="2" id="KW-0808">Transferase</keyword>
<sequence length="459" mass="51851">MGFAKIVTTTLRYRSSFQANRKYLEDNVLRTDTFQKSLPHLGVPDLDKTLYRYLASQEAIDQSSLFAKTKIAVENFGKFRGPELQKMLLMFDAHNPDSSYASLLWLELFLGDRRPIVLTHNPVFLFKQSSLGPEYNNTVIRAANLVHSSLRFLKSLRDNKLKPDILHSYPAISSSKAFERLVGNLPSLVATYGSYLFKSFPLDMSQYRNLFNSSRIPGEVVDRHATFMESRHIVVISKGKFYTFDVFNEQDDQIPSEQLVSNLELIRNQPEHAAERPSVGVVTAMDRDSAALARQRLTFLDGGSGGINARNLKLIDSAVMVLVLCEGVSDHLPELLSTVLAGPADSRWFDKSFSLIVNRSGSAAVNFERSLCDSATVLRFVSDIFNDSETRPSVDPCLLENTERYDCAVPFFRHGRHLSKCAADCFFLKIENEGFYSSECCRCMHSLPHLQSLSNYEDF</sequence>
<evidence type="ECO:0000259" key="4">
    <source>
        <dbReference type="Pfam" id="PF00755"/>
    </source>
</evidence>
<name>A0A0R3U8F5_MESCO</name>
<proteinExistence type="predicted"/>
<dbReference type="InterPro" id="IPR042231">
    <property type="entry name" value="Cho/carn_acyl_trans_2"/>
</dbReference>
<evidence type="ECO:0000256" key="3">
    <source>
        <dbReference type="ARBA" id="ARBA00048999"/>
    </source>
</evidence>
<accession>A0A0R3U8F5</accession>
<dbReference type="STRING" id="53468.A0A0R3U8F5"/>
<organism evidence="5 6">
    <name type="scientific">Mesocestoides corti</name>
    <name type="common">Flatworm</name>
    <dbReference type="NCBI Taxonomy" id="53468"/>
    <lineage>
        <taxon>Eukaryota</taxon>
        <taxon>Metazoa</taxon>
        <taxon>Spiralia</taxon>
        <taxon>Lophotrochozoa</taxon>
        <taxon>Platyhelminthes</taxon>
        <taxon>Cestoda</taxon>
        <taxon>Eucestoda</taxon>
        <taxon>Cyclophyllidea</taxon>
        <taxon>Mesocestoididae</taxon>
        <taxon>Mesocestoides</taxon>
    </lineage>
</organism>
<keyword evidence="6" id="KW-1185">Reference proteome</keyword>
<protein>
    <recommendedName>
        <fullName evidence="4">Choline/carnitine acyltransferase domain-containing protein</fullName>
    </recommendedName>
</protein>
<keyword evidence="2" id="KW-0012">Acyltransferase</keyword>
<dbReference type="GO" id="GO:0005739">
    <property type="term" value="C:mitochondrion"/>
    <property type="evidence" value="ECO:0007669"/>
    <property type="project" value="TreeGrafter"/>
</dbReference>
<dbReference type="OrthoDB" id="240216at2759"/>
<dbReference type="UniPathway" id="UPA00659"/>
<comment type="catalytic activity">
    <reaction evidence="3">
        <text>4,8-dimethylnonanoyl-CoA + (R)-carnitine = O-4,8-dimethylnonanoyl-(R)-carnitine + CoA</text>
        <dbReference type="Rhea" id="RHEA:44860"/>
        <dbReference type="ChEBI" id="CHEBI:16347"/>
        <dbReference type="ChEBI" id="CHEBI:57287"/>
        <dbReference type="ChEBI" id="CHEBI:77061"/>
        <dbReference type="ChEBI" id="CHEBI:84654"/>
    </reaction>
</comment>